<evidence type="ECO:0000313" key="2">
    <source>
        <dbReference type="EMBL" id="XBX75137.1"/>
    </source>
</evidence>
<dbReference type="EMBL" id="CP158367">
    <property type="protein sequence ID" value="XBX75137.1"/>
    <property type="molecule type" value="Genomic_DNA"/>
</dbReference>
<reference evidence="2" key="1">
    <citation type="journal article" date="2013" name="Extremophiles">
        <title>Proteinivorax tanatarense gen. nov., sp. nov., an anaerobic, haloalkaliphilic, proteolytic bacterium isolated from a decaying algal bloom, and proposal of Proteinivoraceae fam. nov.</title>
        <authorList>
            <person name="Kevbrin V."/>
            <person name="Boltyanskaya Y."/>
            <person name="Zhilina T."/>
            <person name="Kolganova T."/>
            <person name="Lavrentjeva E."/>
            <person name="Kuznetsov B."/>
        </authorList>
    </citation>
    <scope>NUCLEOTIDE SEQUENCE</scope>
    <source>
        <strain evidence="2">Z-910T</strain>
    </source>
</reference>
<dbReference type="RefSeq" id="WP_350343882.1">
    <property type="nucleotide sequence ID" value="NZ_CP158367.1"/>
</dbReference>
<protein>
    <submittedName>
        <fullName evidence="2">Type II TA system antitoxin MqsA family protein</fullName>
    </submittedName>
</protein>
<dbReference type="Gene3D" id="1.10.260.40">
    <property type="entry name" value="lambda repressor-like DNA-binding domains"/>
    <property type="match status" value="1"/>
</dbReference>
<dbReference type="Pfam" id="PF13274">
    <property type="entry name" value="SocA_Panacea"/>
    <property type="match status" value="1"/>
</dbReference>
<feature type="domain" description="HTH cro/C1-type" evidence="1">
    <location>
        <begin position="75"/>
        <end position="112"/>
    </location>
</feature>
<dbReference type="InterPro" id="IPR032758">
    <property type="entry name" value="MqsA/HigA-2"/>
</dbReference>
<dbReference type="AlphaFoldDB" id="A0AAU7VMH2"/>
<reference evidence="2" key="2">
    <citation type="submission" date="2024-06" db="EMBL/GenBank/DDBJ databases">
        <authorList>
            <person name="Petrova K.O."/>
            <person name="Toshchakov S.V."/>
            <person name="Boltjanskaja Y.V."/>
            <person name="Kevbrin V."/>
        </authorList>
    </citation>
    <scope>NUCLEOTIDE SEQUENCE</scope>
    <source>
        <strain evidence="2">Z-910T</strain>
    </source>
</reference>
<dbReference type="InterPro" id="IPR025272">
    <property type="entry name" value="SocA_Panacea"/>
</dbReference>
<proteinExistence type="predicted"/>
<dbReference type="InterPro" id="IPR010982">
    <property type="entry name" value="Lambda_DNA-bd_dom_sf"/>
</dbReference>
<dbReference type="GO" id="GO:0003677">
    <property type="term" value="F:DNA binding"/>
    <property type="evidence" value="ECO:0007669"/>
    <property type="project" value="InterPro"/>
</dbReference>
<dbReference type="PROSITE" id="PS50943">
    <property type="entry name" value="HTH_CROC1"/>
    <property type="match status" value="1"/>
</dbReference>
<dbReference type="NCBIfam" id="TIGR03830">
    <property type="entry name" value="CxxCG_CxxCG_HTH"/>
    <property type="match status" value="1"/>
</dbReference>
<name>A0AAU7VMH2_9FIRM</name>
<dbReference type="InterPro" id="IPR022452">
    <property type="entry name" value="MqsA"/>
</dbReference>
<dbReference type="InterPro" id="IPR001387">
    <property type="entry name" value="Cro/C1-type_HTH"/>
</dbReference>
<accession>A0AAU7VMH2</accession>
<dbReference type="Pfam" id="PF15731">
    <property type="entry name" value="MqsA_antitoxin"/>
    <property type="match status" value="1"/>
</dbReference>
<organism evidence="2">
    <name type="scientific">Proteinivorax tanatarense</name>
    <dbReference type="NCBI Taxonomy" id="1260629"/>
    <lineage>
        <taxon>Bacteria</taxon>
        <taxon>Bacillati</taxon>
        <taxon>Bacillota</taxon>
        <taxon>Clostridia</taxon>
        <taxon>Eubacteriales</taxon>
        <taxon>Proteinivoracaceae</taxon>
        <taxon>Proteinivorax</taxon>
    </lineage>
</organism>
<sequence length="335" mass="39732">MLTAYCPNCQKKHEYVIRENLIENFKGYPLKVKEEIPICSNCNKEIFIPEVEEQNLIKLYGEYRKVANIVSPADLIDFRNRFNISQRELVAILNWGKMTVNRYEKGAIPSSSHNDLLKIIMKDEMIFKEKVEDAFKKGRITKKSYNKIKQKFNHSIKDMMKKLCIQSLTHTESEYNGYRKFDIDRVTNLIGYIADKVELYKTNLNKFLWYIDFENFKRQIRSITGIQYMRYTHGPVIEEFGYNEILNFFNDKFKVIETERGNNTITKIESNKNYDLSIFDDDEIKVINDVIAKFKDMSCIAISQRSHKEDAWKENSDKDLISYNYAMDLKENFSD</sequence>
<dbReference type="CDD" id="cd00093">
    <property type="entry name" value="HTH_XRE"/>
    <property type="match status" value="1"/>
</dbReference>
<gene>
    <name evidence="2" type="ORF">PRVXT_000243</name>
</gene>
<evidence type="ECO:0000259" key="1">
    <source>
        <dbReference type="PROSITE" id="PS50943"/>
    </source>
</evidence>